<gene>
    <name evidence="3" type="ORF">GGQ64_000397</name>
</gene>
<feature type="domain" description="VTT" evidence="2">
    <location>
        <begin position="23"/>
        <end position="143"/>
    </location>
</feature>
<evidence type="ECO:0000313" key="4">
    <source>
        <dbReference type="Proteomes" id="UP000574761"/>
    </source>
</evidence>
<keyword evidence="4" id="KW-1185">Reference proteome</keyword>
<reference evidence="3 4" key="1">
    <citation type="submission" date="2020-08" db="EMBL/GenBank/DDBJ databases">
        <title>Genomic Encyclopedia of Type Strains, Phase IV (KMG-IV): sequencing the most valuable type-strain genomes for metagenomic binning, comparative biology and taxonomic classification.</title>
        <authorList>
            <person name="Goeker M."/>
        </authorList>
    </citation>
    <scope>NUCLEOTIDE SEQUENCE [LARGE SCALE GENOMIC DNA]</scope>
    <source>
        <strain evidence="3 4">DSM 100211</strain>
    </source>
</reference>
<feature type="transmembrane region" description="Helical" evidence="1">
    <location>
        <begin position="12"/>
        <end position="33"/>
    </location>
</feature>
<accession>A0A7W6D608</accession>
<keyword evidence="1" id="KW-1133">Transmembrane helix</keyword>
<dbReference type="Pfam" id="PF09335">
    <property type="entry name" value="VTT_dom"/>
    <property type="match status" value="1"/>
</dbReference>
<dbReference type="RefSeq" id="WP_183798301.1">
    <property type="nucleotide sequence ID" value="NZ_JACIEE010000001.1"/>
</dbReference>
<evidence type="ECO:0000259" key="2">
    <source>
        <dbReference type="Pfam" id="PF09335"/>
    </source>
</evidence>
<feature type="transmembrane region" description="Helical" evidence="1">
    <location>
        <begin position="123"/>
        <end position="146"/>
    </location>
</feature>
<evidence type="ECO:0000256" key="1">
    <source>
        <dbReference type="SAM" id="Phobius"/>
    </source>
</evidence>
<protein>
    <submittedName>
        <fullName evidence="3">Membrane protein DedA with SNARE-associated domain</fullName>
    </submittedName>
</protein>
<evidence type="ECO:0000313" key="3">
    <source>
        <dbReference type="EMBL" id="MBB3975221.1"/>
    </source>
</evidence>
<comment type="caution">
    <text evidence="3">The sequence shown here is derived from an EMBL/GenBank/DDBJ whole genome shotgun (WGS) entry which is preliminary data.</text>
</comment>
<dbReference type="InterPro" id="IPR032816">
    <property type="entry name" value="VTT_dom"/>
</dbReference>
<sequence length="196" mass="21195">MSIEVLIERYGALAVFLGAGIEGETAVVLGGVLAHRALLPFWSVAAAATLGSFLADQMFFFAGRHMRSNRFVGRMLAKPAVASVQHLLERHPTGFVFAFRFIYGLRTISPIAIGATQIPTAKFVLLNAVAAAVWGPLFTAIGYFFGEGVEQLFGRLPLPHHLIAAAIVPCVLLLVLGLVFRKRLARLYHGLAGRRA</sequence>
<proteinExistence type="predicted"/>
<feature type="transmembrane region" description="Helical" evidence="1">
    <location>
        <begin position="39"/>
        <end position="61"/>
    </location>
</feature>
<dbReference type="EMBL" id="JACIEE010000001">
    <property type="protein sequence ID" value="MBB3975221.1"/>
    <property type="molecule type" value="Genomic_DNA"/>
</dbReference>
<dbReference type="PANTHER" id="PTHR42709:SF2">
    <property type="entry name" value="INNER MEMBRANE PROTEIN YOHD"/>
    <property type="match status" value="1"/>
</dbReference>
<keyword evidence="1" id="KW-0812">Transmembrane</keyword>
<feature type="transmembrane region" description="Helical" evidence="1">
    <location>
        <begin position="158"/>
        <end position="180"/>
    </location>
</feature>
<dbReference type="AlphaFoldDB" id="A0A7W6D608"/>
<dbReference type="PANTHER" id="PTHR42709">
    <property type="entry name" value="ALKALINE PHOSPHATASE LIKE PROTEIN"/>
    <property type="match status" value="1"/>
</dbReference>
<organism evidence="3 4">
    <name type="scientific">Mycoplana azooxidifex</name>
    <dbReference type="NCBI Taxonomy" id="1636188"/>
    <lineage>
        <taxon>Bacteria</taxon>
        <taxon>Pseudomonadati</taxon>
        <taxon>Pseudomonadota</taxon>
        <taxon>Alphaproteobacteria</taxon>
        <taxon>Hyphomicrobiales</taxon>
        <taxon>Rhizobiaceae</taxon>
        <taxon>Mycoplana</taxon>
    </lineage>
</organism>
<dbReference type="InterPro" id="IPR051311">
    <property type="entry name" value="DedA_domain"/>
</dbReference>
<keyword evidence="1" id="KW-0472">Membrane</keyword>
<dbReference type="GO" id="GO:0005886">
    <property type="term" value="C:plasma membrane"/>
    <property type="evidence" value="ECO:0007669"/>
    <property type="project" value="TreeGrafter"/>
</dbReference>
<dbReference type="Proteomes" id="UP000574761">
    <property type="component" value="Unassembled WGS sequence"/>
</dbReference>
<name>A0A7W6D608_9HYPH</name>